<keyword evidence="4" id="KW-1185">Reference proteome</keyword>
<evidence type="ECO:0000256" key="1">
    <source>
        <dbReference type="SAM" id="SignalP"/>
    </source>
</evidence>
<comment type="caution">
    <text evidence="2">The sequence shown here is derived from an EMBL/GenBank/DDBJ whole genome shotgun (WGS) entry which is preliminary data.</text>
</comment>
<protein>
    <submittedName>
        <fullName evidence="2">Uncharacterized protein</fullName>
    </submittedName>
</protein>
<dbReference type="Proteomes" id="UP000602510">
    <property type="component" value="Unassembled WGS sequence"/>
</dbReference>
<evidence type="ECO:0000313" key="3">
    <source>
        <dbReference type="EMBL" id="KAF4136928.1"/>
    </source>
</evidence>
<feature type="signal peptide" evidence="1">
    <location>
        <begin position="1"/>
        <end position="25"/>
    </location>
</feature>
<name>A0A833TI88_PHYIN</name>
<evidence type="ECO:0000313" key="2">
    <source>
        <dbReference type="EMBL" id="KAF4043825.1"/>
    </source>
</evidence>
<proteinExistence type="predicted"/>
<dbReference type="AlphaFoldDB" id="A0A833TI88"/>
<dbReference type="EMBL" id="WSZM01000079">
    <property type="protein sequence ID" value="KAF4043825.1"/>
    <property type="molecule type" value="Genomic_DNA"/>
</dbReference>
<gene>
    <name evidence="2" type="ORF">GN244_ATG03696</name>
    <name evidence="3" type="ORF">GN958_ATG13918</name>
</gene>
<accession>A0A833TI88</accession>
<keyword evidence="1" id="KW-0732">Signal</keyword>
<reference evidence="2" key="1">
    <citation type="submission" date="2020-04" db="EMBL/GenBank/DDBJ databases">
        <title>Hybrid Assembly of Korean Phytophthora infestans isolates.</title>
        <authorList>
            <person name="Prokchorchik M."/>
            <person name="Lee Y."/>
            <person name="Seo J."/>
            <person name="Cho J.-H."/>
            <person name="Park Y.-E."/>
            <person name="Jang D.-C."/>
            <person name="Im J.-S."/>
            <person name="Choi J.-G."/>
            <person name="Park H.-J."/>
            <person name="Lee G.-B."/>
            <person name="Lee Y.-G."/>
            <person name="Hong S.-Y."/>
            <person name="Cho K."/>
            <person name="Sohn K.H."/>
        </authorList>
    </citation>
    <scope>NUCLEOTIDE SEQUENCE</scope>
    <source>
        <strain evidence="2">KR_1_A1</strain>
        <strain evidence="3">KR_2_A2</strain>
    </source>
</reference>
<feature type="chain" id="PRO_5036239772" evidence="1">
    <location>
        <begin position="26"/>
        <end position="161"/>
    </location>
</feature>
<dbReference type="EMBL" id="JAACNO010001887">
    <property type="protein sequence ID" value="KAF4136928.1"/>
    <property type="molecule type" value="Genomic_DNA"/>
</dbReference>
<evidence type="ECO:0000313" key="4">
    <source>
        <dbReference type="Proteomes" id="UP000602510"/>
    </source>
</evidence>
<organism evidence="2 4">
    <name type="scientific">Phytophthora infestans</name>
    <name type="common">Potato late blight agent</name>
    <name type="synonym">Botrytis infestans</name>
    <dbReference type="NCBI Taxonomy" id="4787"/>
    <lineage>
        <taxon>Eukaryota</taxon>
        <taxon>Sar</taxon>
        <taxon>Stramenopiles</taxon>
        <taxon>Oomycota</taxon>
        <taxon>Peronosporomycetes</taxon>
        <taxon>Peronosporales</taxon>
        <taxon>Peronosporaceae</taxon>
        <taxon>Phytophthora</taxon>
    </lineage>
</organism>
<sequence length="161" mass="16326">MKSFQIIFALSVAALLESIYATALGWEPEADVEIPGNTVIHSQNSLRRVQATTDLSSTGSATSASSTSAMDASASAAASATDTETPTTIMVLLPDHLAASYSGSGSVMFFDGSLNNDGKSGSKSAGSDTIGDEASNSASGHNFAMATALTTFTALFALVMV</sequence>
<dbReference type="Proteomes" id="UP000704712">
    <property type="component" value="Unassembled WGS sequence"/>
</dbReference>